<dbReference type="EMBL" id="CP071382">
    <property type="protein sequence ID" value="QSV46306.1"/>
    <property type="molecule type" value="Genomic_DNA"/>
</dbReference>
<name>A0ABX7Q5Z8_9BACT</name>
<dbReference type="CDD" id="cd05401">
    <property type="entry name" value="NT_GlnE_GlnD_like"/>
    <property type="match status" value="1"/>
</dbReference>
<evidence type="ECO:0000259" key="2">
    <source>
        <dbReference type="Pfam" id="PF10335"/>
    </source>
</evidence>
<accession>A0ABX7Q5Z8</accession>
<evidence type="ECO:0000259" key="1">
    <source>
        <dbReference type="Pfam" id="PF03445"/>
    </source>
</evidence>
<organism evidence="3 4">
    <name type="scientific">Geobacter benzoatilyticus</name>
    <dbReference type="NCBI Taxonomy" id="2815309"/>
    <lineage>
        <taxon>Bacteria</taxon>
        <taxon>Pseudomonadati</taxon>
        <taxon>Thermodesulfobacteriota</taxon>
        <taxon>Desulfuromonadia</taxon>
        <taxon>Geobacterales</taxon>
        <taxon>Geobacteraceae</taxon>
        <taxon>Geobacter</taxon>
    </lineage>
</organism>
<gene>
    <name evidence="3" type="ORF">JZM60_03235</name>
</gene>
<dbReference type="InterPro" id="IPR018821">
    <property type="entry name" value="DUF294_put_nucleoTrafse_sb-bd"/>
</dbReference>
<dbReference type="Pfam" id="PF03445">
    <property type="entry name" value="DUF294"/>
    <property type="match status" value="1"/>
</dbReference>
<protein>
    <submittedName>
        <fullName evidence="3">Nucleotidyltransferase</fullName>
    </submittedName>
</protein>
<proteinExistence type="predicted"/>
<keyword evidence="4" id="KW-1185">Reference proteome</keyword>
<dbReference type="RefSeq" id="WP_207164088.1">
    <property type="nucleotide sequence ID" value="NZ_CP071382.1"/>
</dbReference>
<evidence type="ECO:0000313" key="3">
    <source>
        <dbReference type="EMBL" id="QSV46306.1"/>
    </source>
</evidence>
<feature type="domain" description="DUF294" evidence="2">
    <location>
        <begin position="262"/>
        <end position="393"/>
    </location>
</feature>
<sequence>MALLLGARGEDLLTRRGTAEFIEQMRQGLYAHMAQLSAGEEELLLLGVKGALEEELASEKESREEFSRVLDETDGVEDVQGLILVQDRLRAMAADQFRRNGSVTAYHLLRTVALDRITMAVLRMIAAQMSAGGVGGPAGRWCWMALGAAGRGEVSRFDVCDFLLVHEENEAGPSFVGFSGRSAALLERLGIGSRAGITPASSSWRGSLSEWRQRISARGGDGGADLEWLVGLADLRLVGGDPSLATEMVNLVRAALAHQDDSLREIARRTAMMQSGFDFFGRLRLDRGMFNLAFYGIGPLVANVRIMTVRFDIQETGTAERLRELLYRGRVDVELAERLLRAWHCFCRHAVQREIAGEAGIAIDAEGLDDDAKRELHSGLEAVGTLQKIVYSSISGQG</sequence>
<evidence type="ECO:0000313" key="4">
    <source>
        <dbReference type="Proteomes" id="UP000663651"/>
    </source>
</evidence>
<dbReference type="Pfam" id="PF10335">
    <property type="entry name" value="DUF294_C"/>
    <property type="match status" value="1"/>
</dbReference>
<dbReference type="InterPro" id="IPR005105">
    <property type="entry name" value="GlnD_Uridyltrans_N"/>
</dbReference>
<reference evidence="3 4" key="1">
    <citation type="submission" date="2021-03" db="EMBL/GenBank/DDBJ databases">
        <title>Geobacter metallireducens gen. nov. sp. nov., a microorganism capable of coupling the complete oxidation of organic compounds to the reduction of iron and other metals.</title>
        <authorList>
            <person name="Li Y."/>
        </authorList>
    </citation>
    <scope>NUCLEOTIDE SEQUENCE [LARGE SCALE GENOMIC DNA]</scope>
    <source>
        <strain evidence="3 4">Jerry-YX</strain>
    </source>
</reference>
<feature type="domain" description="Protein-PII uridylyltransferase N-terminal" evidence="1">
    <location>
        <begin position="88"/>
        <end position="216"/>
    </location>
</feature>
<dbReference type="Proteomes" id="UP000663651">
    <property type="component" value="Chromosome"/>
</dbReference>